<dbReference type="eggNOG" id="COG1766">
    <property type="taxonomic scope" value="Bacteria"/>
</dbReference>
<organism evidence="14 15">
    <name type="scientific">Ureibacillus manganicus DSM 26584</name>
    <dbReference type="NCBI Taxonomy" id="1384049"/>
    <lineage>
        <taxon>Bacteria</taxon>
        <taxon>Bacillati</taxon>
        <taxon>Bacillota</taxon>
        <taxon>Bacilli</taxon>
        <taxon>Bacillales</taxon>
        <taxon>Caryophanaceae</taxon>
        <taxon>Ureibacillus</taxon>
    </lineage>
</organism>
<feature type="region of interest" description="Disordered" evidence="10">
    <location>
        <begin position="310"/>
        <end position="333"/>
    </location>
</feature>
<comment type="similarity">
    <text evidence="3 9">Belongs to the FliF family.</text>
</comment>
<keyword evidence="6 11" id="KW-1133">Transmembrane helix</keyword>
<comment type="function">
    <text evidence="9">The M ring may be actively involved in energy transduction.</text>
</comment>
<dbReference type="GO" id="GO:0005886">
    <property type="term" value="C:plasma membrane"/>
    <property type="evidence" value="ECO:0007669"/>
    <property type="project" value="UniProtKB-SubCell"/>
</dbReference>
<keyword evidence="8 9" id="KW-0975">Bacterial flagellum</keyword>
<evidence type="ECO:0000256" key="6">
    <source>
        <dbReference type="ARBA" id="ARBA00022989"/>
    </source>
</evidence>
<dbReference type="InterPro" id="IPR013556">
    <property type="entry name" value="Flag_M-ring_C"/>
</dbReference>
<comment type="subcellular location">
    <subcellularLocation>
        <location evidence="1 9">Bacterial flagellum basal body</location>
    </subcellularLocation>
    <subcellularLocation>
        <location evidence="2">Cell membrane</location>
        <topology evidence="2">Multi-pass membrane protein</topology>
    </subcellularLocation>
</comment>
<accession>A0A0A3I6M2</accession>
<keyword evidence="14" id="KW-0969">Cilium</keyword>
<dbReference type="GO" id="GO:0003774">
    <property type="term" value="F:cytoskeletal motor activity"/>
    <property type="evidence" value="ECO:0007669"/>
    <property type="project" value="InterPro"/>
</dbReference>
<protein>
    <recommendedName>
        <fullName evidence="9">Flagellar M-ring protein</fullName>
    </recommendedName>
</protein>
<evidence type="ECO:0000313" key="15">
    <source>
        <dbReference type="Proteomes" id="UP000030416"/>
    </source>
</evidence>
<feature type="domain" description="Flagellar M-ring C-terminal" evidence="13">
    <location>
        <begin position="258"/>
        <end position="401"/>
    </location>
</feature>
<dbReference type="EMBL" id="JPVN01000001">
    <property type="protein sequence ID" value="KGR80359.1"/>
    <property type="molecule type" value="Genomic_DNA"/>
</dbReference>
<reference evidence="14 15" key="1">
    <citation type="submission" date="2014-02" db="EMBL/GenBank/DDBJ databases">
        <title>Draft genome sequence of Lysinibacillus manganicus DSM 26584T.</title>
        <authorList>
            <person name="Zhang F."/>
            <person name="Wang G."/>
            <person name="Zhang L."/>
        </authorList>
    </citation>
    <scope>NUCLEOTIDE SEQUENCE [LARGE SCALE GENOMIC DNA]</scope>
    <source>
        <strain evidence="14 15">DSM 26584</strain>
    </source>
</reference>
<dbReference type="InterPro" id="IPR000067">
    <property type="entry name" value="FlgMring_FliF"/>
</dbReference>
<dbReference type="OrthoDB" id="9807026at2"/>
<dbReference type="PIRSF" id="PIRSF004862">
    <property type="entry name" value="FliF"/>
    <property type="match status" value="1"/>
</dbReference>
<evidence type="ECO:0000256" key="1">
    <source>
        <dbReference type="ARBA" id="ARBA00004117"/>
    </source>
</evidence>
<dbReference type="PANTHER" id="PTHR30046:SF0">
    <property type="entry name" value="FLAGELLAR M-RING PROTEIN"/>
    <property type="match status" value="1"/>
</dbReference>
<evidence type="ECO:0000259" key="13">
    <source>
        <dbReference type="Pfam" id="PF08345"/>
    </source>
</evidence>
<comment type="caution">
    <text evidence="14">The sequence shown here is derived from an EMBL/GenBank/DDBJ whole genome shotgun (WGS) entry which is preliminary data.</text>
</comment>
<dbReference type="InterPro" id="IPR045851">
    <property type="entry name" value="AMP-bd_C_sf"/>
</dbReference>
<proteinExistence type="inferred from homology"/>
<feature type="transmembrane region" description="Helical" evidence="11">
    <location>
        <begin position="448"/>
        <end position="470"/>
    </location>
</feature>
<keyword evidence="7 11" id="KW-0472">Membrane</keyword>
<evidence type="ECO:0000256" key="5">
    <source>
        <dbReference type="ARBA" id="ARBA00022692"/>
    </source>
</evidence>
<evidence type="ECO:0000256" key="2">
    <source>
        <dbReference type="ARBA" id="ARBA00004651"/>
    </source>
</evidence>
<evidence type="ECO:0000256" key="3">
    <source>
        <dbReference type="ARBA" id="ARBA00007971"/>
    </source>
</evidence>
<dbReference type="RefSeq" id="WP_036181584.1">
    <property type="nucleotide sequence ID" value="NZ_AVDA01000001.1"/>
</dbReference>
<dbReference type="AlphaFoldDB" id="A0A0A3I6M2"/>
<gene>
    <name evidence="14" type="ORF">CD29_00250</name>
</gene>
<keyword evidence="5 11" id="KW-0812">Transmembrane</keyword>
<evidence type="ECO:0000256" key="11">
    <source>
        <dbReference type="SAM" id="Phobius"/>
    </source>
</evidence>
<dbReference type="InterPro" id="IPR006182">
    <property type="entry name" value="FliF_N_dom"/>
</dbReference>
<keyword evidence="14" id="KW-0282">Flagellum</keyword>
<dbReference type="PANTHER" id="PTHR30046">
    <property type="entry name" value="FLAGELLAR M-RING PROTEIN"/>
    <property type="match status" value="1"/>
</dbReference>
<keyword evidence="14" id="KW-0966">Cell projection</keyword>
<dbReference type="Gene3D" id="3.30.300.30">
    <property type="match status" value="1"/>
</dbReference>
<keyword evidence="4" id="KW-1003">Cell membrane</keyword>
<dbReference type="Proteomes" id="UP000030416">
    <property type="component" value="Unassembled WGS sequence"/>
</dbReference>
<dbReference type="STRING" id="1384049.CD29_00250"/>
<dbReference type="GO" id="GO:0071973">
    <property type="term" value="P:bacterial-type flagellum-dependent cell motility"/>
    <property type="evidence" value="ECO:0007669"/>
    <property type="project" value="InterPro"/>
</dbReference>
<evidence type="ECO:0000256" key="9">
    <source>
        <dbReference type="PIRNR" id="PIRNR004862"/>
    </source>
</evidence>
<evidence type="ECO:0000256" key="4">
    <source>
        <dbReference type="ARBA" id="ARBA00022475"/>
    </source>
</evidence>
<dbReference type="NCBIfam" id="TIGR00206">
    <property type="entry name" value="fliF"/>
    <property type="match status" value="1"/>
</dbReference>
<feature type="domain" description="Flagellar M-ring N-terminal" evidence="12">
    <location>
        <begin position="46"/>
        <end position="220"/>
    </location>
</feature>
<evidence type="ECO:0000313" key="14">
    <source>
        <dbReference type="EMBL" id="KGR80359.1"/>
    </source>
</evidence>
<dbReference type="InterPro" id="IPR043427">
    <property type="entry name" value="YscJ/FliF"/>
</dbReference>
<dbReference type="PRINTS" id="PR01009">
    <property type="entry name" value="FLGMRINGFLIF"/>
</dbReference>
<evidence type="ECO:0000256" key="10">
    <source>
        <dbReference type="SAM" id="MobiDB-lite"/>
    </source>
</evidence>
<evidence type="ECO:0000256" key="8">
    <source>
        <dbReference type="ARBA" id="ARBA00023143"/>
    </source>
</evidence>
<dbReference type="Pfam" id="PF08345">
    <property type="entry name" value="YscJ_FliF_C"/>
    <property type="match status" value="1"/>
</dbReference>
<name>A0A0A3I6M2_9BACL</name>
<keyword evidence="15" id="KW-1185">Reference proteome</keyword>
<feature type="transmembrane region" description="Helical" evidence="11">
    <location>
        <begin position="27"/>
        <end position="45"/>
    </location>
</feature>
<sequence length="532" mass="58706">MNERLTKVKTDSTQFWKSRTKKQKGSIIGTVLGVILIASVLTYILTRTTMVPLFTELSIKEVGEISEVLTAQGTTYEIGPGGTNILVPEGEVDTLKVSLAAQGYPESGEINNSFFTTNAGFGMTDNEFEVIRLAATQTELENLIKTIDGIKNANVMISLPKKGVFVNDMSQEASAAITLDTEPGHQFSSEQIATLYNLVSKSIPNLSTDNIVITNQYSEYFDLESASTGSGSTDTVQGQMEVKKTIERDLQRQVQQMLGTLMGQDKVVVSVTTDIDFKKENRQENLVQPVDEENMAGIEISAQRITETYTGSNPDAAIGTPQGGQATDNYLDAGTGTGDGDYERIEETINHDVSRITKEIQESPYKIRDIGIQVVVEPPVRDDATSLSDGVRSDIEQILATIVRTSIDKEAAGDLTEQQIGEKIVVSVQPFYGNDATSIDDNTPVIPWWIWVIGGILVVVIILLVVSLLFTKKRKAEAENLEAIEEQRELFVDDINEEKETESTVRRKQLEKMAKEKPEDFAKLLRSWITED</sequence>
<evidence type="ECO:0000256" key="7">
    <source>
        <dbReference type="ARBA" id="ARBA00023136"/>
    </source>
</evidence>
<dbReference type="Pfam" id="PF01514">
    <property type="entry name" value="YscJ_FliF"/>
    <property type="match status" value="1"/>
</dbReference>
<evidence type="ECO:0000259" key="12">
    <source>
        <dbReference type="Pfam" id="PF01514"/>
    </source>
</evidence>
<dbReference type="GO" id="GO:0009431">
    <property type="term" value="C:bacterial-type flagellum basal body, MS ring"/>
    <property type="evidence" value="ECO:0007669"/>
    <property type="project" value="InterPro"/>
</dbReference>